<comment type="similarity">
    <text evidence="1">Belongs to the mTERF family.</text>
</comment>
<dbReference type="GO" id="GO:0006393">
    <property type="term" value="P:termination of mitochondrial transcription"/>
    <property type="evidence" value="ECO:0007669"/>
    <property type="project" value="TreeGrafter"/>
</dbReference>
<dbReference type="AlphaFoldDB" id="A0A6P7T4K7"/>
<sequence length="423" mass="50016">MFSSLLFKSSPCYFLQSFKHIYSTLHTWKTPTRSVMAPNSVDLRNSHQRYVAKSPTIVGYFFPRNKRIRKEYTDAIDIVIENNPEKIDKIATLMSCSNEQAEKLVRADSRLVTVISFQKVQSTISKLRQAGFSADSIIKYSGIFSRNLGALQRRLDDMQLFRKYHYSMECVFMGQEKYEKIRGMLLREAILMGQHPTRLSYLSELLECSENQLQEAIASGCTILRKRKLSVLKVVVNLYVRNGITKKDIVDNIGILRLKPLDCKQRLKVLIQPYYDKDKKIEMLYKPRKLFYVSHRNYSENREALGTHEDKYHYLQERLNFSRLELELLFIKAPIIRITSPRRLKRVLDILLDEFGFSTQTIFRNYHLLFFSENRLKHRWRILENFDLHESDKIADLILPKKKFEMKYHETSSSDEEFLDDKS</sequence>
<dbReference type="InterPro" id="IPR003690">
    <property type="entry name" value="MTERF"/>
</dbReference>
<keyword evidence="2" id="KW-0809">Transit peptide</keyword>
<dbReference type="InterPro" id="IPR038538">
    <property type="entry name" value="MTERF_sf"/>
</dbReference>
<gene>
    <name evidence="4" type="primary">LOC115219684</name>
</gene>
<dbReference type="GO" id="GO:0003676">
    <property type="term" value="F:nucleic acid binding"/>
    <property type="evidence" value="ECO:0007669"/>
    <property type="project" value="InterPro"/>
</dbReference>
<reference evidence="4" key="1">
    <citation type="submission" date="2025-08" db="UniProtKB">
        <authorList>
            <consortium name="RefSeq"/>
        </authorList>
    </citation>
    <scope>IDENTIFICATION</scope>
</reference>
<dbReference type="PANTHER" id="PTHR15437">
    <property type="entry name" value="TRANSCRIPTION TERMINATION FACTOR, MITOCHONDRIAL"/>
    <property type="match status" value="1"/>
</dbReference>
<evidence type="ECO:0000313" key="4">
    <source>
        <dbReference type="RefSeq" id="XP_029645719.1"/>
    </source>
</evidence>
<dbReference type="GO" id="GO:0005759">
    <property type="term" value="C:mitochondrial matrix"/>
    <property type="evidence" value="ECO:0007669"/>
    <property type="project" value="TreeGrafter"/>
</dbReference>
<protein>
    <submittedName>
        <fullName evidence="4">Uncharacterized protein LOC115219684</fullName>
    </submittedName>
</protein>
<dbReference type="PANTHER" id="PTHR15437:SF6">
    <property type="entry name" value="TRANSCRIPTION TERMINATION FACTOR, MITOCHONDRIAL"/>
    <property type="match status" value="1"/>
</dbReference>
<evidence type="ECO:0000313" key="3">
    <source>
        <dbReference type="Proteomes" id="UP000515154"/>
    </source>
</evidence>
<accession>A0A6P7T4K7</accession>
<keyword evidence="3" id="KW-1185">Reference proteome</keyword>
<evidence type="ECO:0000256" key="2">
    <source>
        <dbReference type="ARBA" id="ARBA00022946"/>
    </source>
</evidence>
<organism evidence="3 4">
    <name type="scientific">Octopus sinensis</name>
    <name type="common">East Asian common octopus</name>
    <dbReference type="NCBI Taxonomy" id="2607531"/>
    <lineage>
        <taxon>Eukaryota</taxon>
        <taxon>Metazoa</taxon>
        <taxon>Spiralia</taxon>
        <taxon>Lophotrochozoa</taxon>
        <taxon>Mollusca</taxon>
        <taxon>Cephalopoda</taxon>
        <taxon>Coleoidea</taxon>
        <taxon>Octopodiformes</taxon>
        <taxon>Octopoda</taxon>
        <taxon>Incirrata</taxon>
        <taxon>Octopodidae</taxon>
        <taxon>Octopus</taxon>
    </lineage>
</organism>
<evidence type="ECO:0000256" key="1">
    <source>
        <dbReference type="ARBA" id="ARBA00007692"/>
    </source>
</evidence>
<dbReference type="KEGG" id="osn:115219684"/>
<proteinExistence type="inferred from homology"/>
<dbReference type="RefSeq" id="XP_029645719.1">
    <property type="nucleotide sequence ID" value="XM_029789859.2"/>
</dbReference>
<dbReference type="Proteomes" id="UP000515154">
    <property type="component" value="Linkage group LG15"/>
</dbReference>
<name>A0A6P7T4K7_9MOLL</name>
<dbReference type="Gene3D" id="1.25.70.10">
    <property type="entry name" value="Transcription termination factor 3, mitochondrial"/>
    <property type="match status" value="2"/>
</dbReference>